<protein>
    <submittedName>
        <fullName evidence="1">Uncharacterized protein</fullName>
    </submittedName>
</protein>
<name>A0ABN1U6T9_9ACTN</name>
<comment type="caution">
    <text evidence="1">The sequence shown here is derived from an EMBL/GenBank/DDBJ whole genome shotgun (WGS) entry which is preliminary data.</text>
</comment>
<keyword evidence="2" id="KW-1185">Reference proteome</keyword>
<dbReference type="EMBL" id="BAAAJE010000001">
    <property type="protein sequence ID" value="GAA1125024.1"/>
    <property type="molecule type" value="Genomic_DNA"/>
</dbReference>
<evidence type="ECO:0000313" key="1">
    <source>
        <dbReference type="EMBL" id="GAA1125024.1"/>
    </source>
</evidence>
<gene>
    <name evidence="1" type="ORF">GCM10009606_00800</name>
</gene>
<organism evidence="1 2">
    <name type="scientific">Nocardioides aquiterrae</name>
    <dbReference type="NCBI Taxonomy" id="203799"/>
    <lineage>
        <taxon>Bacteria</taxon>
        <taxon>Bacillati</taxon>
        <taxon>Actinomycetota</taxon>
        <taxon>Actinomycetes</taxon>
        <taxon>Propionibacteriales</taxon>
        <taxon>Nocardioidaceae</taxon>
        <taxon>Nocardioides</taxon>
    </lineage>
</organism>
<sequence>MSIRTQHRILRDPKPGQLVRLPAGSRLEVRFRRRGLGLSRWQVEDRPAHLVPLVEGDHGFSFLVFQGQDDRPQPLRLVRSRIDRPGSGEVRDLLVAVG</sequence>
<reference evidence="1 2" key="1">
    <citation type="journal article" date="2019" name="Int. J. Syst. Evol. Microbiol.">
        <title>The Global Catalogue of Microorganisms (GCM) 10K type strain sequencing project: providing services to taxonomists for standard genome sequencing and annotation.</title>
        <authorList>
            <consortium name="The Broad Institute Genomics Platform"/>
            <consortium name="The Broad Institute Genome Sequencing Center for Infectious Disease"/>
            <person name="Wu L."/>
            <person name="Ma J."/>
        </authorList>
    </citation>
    <scope>NUCLEOTIDE SEQUENCE [LARGE SCALE GENOMIC DNA]</scope>
    <source>
        <strain evidence="1 2">JCM 11813</strain>
    </source>
</reference>
<dbReference type="RefSeq" id="WP_343904640.1">
    <property type="nucleotide sequence ID" value="NZ_BAAAJE010000001.1"/>
</dbReference>
<proteinExistence type="predicted"/>
<accession>A0ABN1U6T9</accession>
<evidence type="ECO:0000313" key="2">
    <source>
        <dbReference type="Proteomes" id="UP001499979"/>
    </source>
</evidence>
<dbReference type="Proteomes" id="UP001499979">
    <property type="component" value="Unassembled WGS sequence"/>
</dbReference>